<dbReference type="EMBL" id="CP147404">
    <property type="protein sequence ID" value="WXB94015.1"/>
    <property type="molecule type" value="Genomic_DNA"/>
</dbReference>
<organism evidence="2 3">
    <name type="scientific">Bacillus kandeliae</name>
    <dbReference type="NCBI Taxonomy" id="3129297"/>
    <lineage>
        <taxon>Bacteria</taxon>
        <taxon>Bacillati</taxon>
        <taxon>Bacillota</taxon>
        <taxon>Bacilli</taxon>
        <taxon>Bacillales</taxon>
        <taxon>Bacillaceae</taxon>
        <taxon>Bacillus</taxon>
    </lineage>
</organism>
<dbReference type="RefSeq" id="WP_338753591.1">
    <property type="nucleotide sequence ID" value="NZ_CP147404.1"/>
</dbReference>
<reference evidence="2 3" key="1">
    <citation type="submission" date="2024-02" db="EMBL/GenBank/DDBJ databases">
        <title>Seven novel Bacillus-like species.</title>
        <authorList>
            <person name="Liu G."/>
        </authorList>
    </citation>
    <scope>NUCLEOTIDE SEQUENCE [LARGE SCALE GENOMIC DNA]</scope>
    <source>
        <strain evidence="2 3">FJAT-52991</strain>
    </source>
</reference>
<name>A0ABZ2N8T8_9BACI</name>
<proteinExistence type="predicted"/>
<keyword evidence="1" id="KW-1133">Transmembrane helix</keyword>
<gene>
    <name evidence="2" type="ORF">WDJ61_05135</name>
</gene>
<dbReference type="Proteomes" id="UP001387364">
    <property type="component" value="Chromosome"/>
</dbReference>
<feature type="transmembrane region" description="Helical" evidence="1">
    <location>
        <begin position="92"/>
        <end position="114"/>
    </location>
</feature>
<evidence type="ECO:0000313" key="3">
    <source>
        <dbReference type="Proteomes" id="UP001387364"/>
    </source>
</evidence>
<evidence type="ECO:0000256" key="1">
    <source>
        <dbReference type="SAM" id="Phobius"/>
    </source>
</evidence>
<protein>
    <submittedName>
        <fullName evidence="2">DUF1360 domain-containing protein</fullName>
    </submittedName>
</protein>
<evidence type="ECO:0000313" key="2">
    <source>
        <dbReference type="EMBL" id="WXB94015.1"/>
    </source>
</evidence>
<keyword evidence="1" id="KW-0472">Membrane</keyword>
<feature type="transmembrane region" description="Helical" evidence="1">
    <location>
        <begin position="65"/>
        <end position="86"/>
    </location>
</feature>
<dbReference type="InterPro" id="IPR010773">
    <property type="entry name" value="Mycophage_PG1_Gp7"/>
</dbReference>
<keyword evidence="3" id="KW-1185">Reference proteome</keyword>
<accession>A0ABZ2N8T8</accession>
<sequence length="118" mass="13624">MNVLEMFILIFATFRLTRVIVFDEIAEKVRRPFFREVVEVTKNGEKEIFLVPKEKGVLGFFGRMLSCYWCTGFWVAVFCYVAYFLIPVIAEPLLLIFAIAGGAALIETVVQYLLRDNE</sequence>
<keyword evidence="1" id="KW-0812">Transmembrane</keyword>
<dbReference type="Pfam" id="PF07098">
    <property type="entry name" value="DUF1360"/>
    <property type="match status" value="1"/>
</dbReference>